<keyword evidence="1" id="KW-0479">Metal-binding</keyword>
<dbReference type="EMBL" id="CAVMBE010000034">
    <property type="protein sequence ID" value="CAK4029931.1"/>
    <property type="molecule type" value="Genomic_DNA"/>
</dbReference>
<dbReference type="PROSITE" id="PS50966">
    <property type="entry name" value="ZF_SWIM"/>
    <property type="match status" value="1"/>
</dbReference>
<sequence length="217" mass="23914">MEASQASAIGAQTSGFHLRQFVSSLISAIPPTTDQVSANPLKDLPPKGKGIFLTLYALFEKEWLPALDLLDRGLIARLKPKPTSNETCSSQDHNESSCSFFLVRSAQQHNTRNASYEHVNYYEVRLDAWSCSCPAFTFSAFPASMPSSDTEDHQDEAPMHERAGVVFGGLTLGTDMPVCKHLLACVLIEHCQMFAHFADEREVSLEEMAGWTAGWGD</sequence>
<evidence type="ECO:0000313" key="3">
    <source>
        <dbReference type="EMBL" id="CAK4029931.1"/>
    </source>
</evidence>
<gene>
    <name evidence="3" type="ORF">LECACI_7A005339</name>
</gene>
<keyword evidence="1" id="KW-0863">Zinc-finger</keyword>
<name>A0AAI8Z0E5_9PEZI</name>
<dbReference type="Proteomes" id="UP001296104">
    <property type="component" value="Unassembled WGS sequence"/>
</dbReference>
<evidence type="ECO:0000259" key="2">
    <source>
        <dbReference type="PROSITE" id="PS50966"/>
    </source>
</evidence>
<dbReference type="GO" id="GO:0008270">
    <property type="term" value="F:zinc ion binding"/>
    <property type="evidence" value="ECO:0007669"/>
    <property type="project" value="UniProtKB-KW"/>
</dbReference>
<dbReference type="AlphaFoldDB" id="A0AAI8Z0E5"/>
<organism evidence="3 4">
    <name type="scientific">Lecanosticta acicola</name>
    <dbReference type="NCBI Taxonomy" id="111012"/>
    <lineage>
        <taxon>Eukaryota</taxon>
        <taxon>Fungi</taxon>
        <taxon>Dikarya</taxon>
        <taxon>Ascomycota</taxon>
        <taxon>Pezizomycotina</taxon>
        <taxon>Dothideomycetes</taxon>
        <taxon>Dothideomycetidae</taxon>
        <taxon>Mycosphaerellales</taxon>
        <taxon>Mycosphaerellaceae</taxon>
        <taxon>Lecanosticta</taxon>
    </lineage>
</organism>
<reference evidence="3" key="1">
    <citation type="submission" date="2023-11" db="EMBL/GenBank/DDBJ databases">
        <authorList>
            <person name="Alioto T."/>
            <person name="Alioto T."/>
            <person name="Gomez Garrido J."/>
        </authorList>
    </citation>
    <scope>NUCLEOTIDE SEQUENCE</scope>
</reference>
<dbReference type="InterPro" id="IPR007527">
    <property type="entry name" value="Znf_SWIM"/>
</dbReference>
<keyword evidence="1" id="KW-0862">Zinc</keyword>
<evidence type="ECO:0000313" key="4">
    <source>
        <dbReference type="Proteomes" id="UP001296104"/>
    </source>
</evidence>
<keyword evidence="4" id="KW-1185">Reference proteome</keyword>
<accession>A0AAI8Z0E5</accession>
<comment type="caution">
    <text evidence="3">The sequence shown here is derived from an EMBL/GenBank/DDBJ whole genome shotgun (WGS) entry which is preliminary data.</text>
</comment>
<protein>
    <recommendedName>
        <fullName evidence="2">SWIM-type domain-containing protein</fullName>
    </recommendedName>
</protein>
<feature type="domain" description="SWIM-type" evidence="2">
    <location>
        <begin position="122"/>
        <end position="190"/>
    </location>
</feature>
<proteinExistence type="predicted"/>
<evidence type="ECO:0000256" key="1">
    <source>
        <dbReference type="PROSITE-ProRule" id="PRU00325"/>
    </source>
</evidence>